<proteinExistence type="predicted"/>
<reference evidence="1" key="1">
    <citation type="submission" date="2018-06" db="EMBL/GenBank/DDBJ databases">
        <authorList>
            <person name="Zhirakovskaya E."/>
        </authorList>
    </citation>
    <scope>NUCLEOTIDE SEQUENCE</scope>
</reference>
<evidence type="ECO:0008006" key="2">
    <source>
        <dbReference type="Google" id="ProtNLM"/>
    </source>
</evidence>
<accession>A0A3B1BAC2</accession>
<protein>
    <recommendedName>
        <fullName evidence="2">DUF3108 domain-containing protein</fullName>
    </recommendedName>
</protein>
<evidence type="ECO:0000313" key="1">
    <source>
        <dbReference type="EMBL" id="VAX11251.1"/>
    </source>
</evidence>
<sequence>MRYFLLLLTFISTSLFSINAQADLINKGFTAVYDLSLMTVYIGTATRQLEVGENQLTYHSVARPEGLAKMFVSDVITETSHMDYRDGIITPRDYRYIQRGGDEEKNEQVNFGWKDKTLRLSRENKSFPLEKNSYDVLSFQIALMQELQQQHKSFIFHVADHRNFHTFNAKVVSEERITTPAGEFKVLKVDALDPDSGKRFVLWCAPKLDYLPVRVEYTKKKDGDVSALELKSLK</sequence>
<organism evidence="1">
    <name type="scientific">hydrothermal vent metagenome</name>
    <dbReference type="NCBI Taxonomy" id="652676"/>
    <lineage>
        <taxon>unclassified sequences</taxon>
        <taxon>metagenomes</taxon>
        <taxon>ecological metagenomes</taxon>
    </lineage>
</organism>
<dbReference type="InterPro" id="IPR021457">
    <property type="entry name" value="DUF3108"/>
</dbReference>
<name>A0A3B1BAC2_9ZZZZ</name>
<gene>
    <name evidence="1" type="ORF">MNBD_GAMMA25-1706</name>
</gene>
<dbReference type="Pfam" id="PF11306">
    <property type="entry name" value="DUF3108"/>
    <property type="match status" value="1"/>
</dbReference>
<dbReference type="AlphaFoldDB" id="A0A3B1BAC2"/>
<dbReference type="EMBL" id="UOFY01000066">
    <property type="protein sequence ID" value="VAX11251.1"/>
    <property type="molecule type" value="Genomic_DNA"/>
</dbReference>